<name>K2RD43_MACPH</name>
<protein>
    <submittedName>
        <fullName evidence="1">Uncharacterized protein</fullName>
    </submittedName>
</protein>
<dbReference type="InParanoid" id="K2RD43"/>
<evidence type="ECO:0000313" key="1">
    <source>
        <dbReference type="EMBL" id="EKG20451.1"/>
    </source>
</evidence>
<sequence>MGLQVKRERYGNLDDSGFALYVASIRLLLVNTRNHWFNSLSIYHVRSTAQVDKAPWCLPALPTKKDTLSVPRRAINAYPVADLTLGDGERPCGHCKVRQPIQNSFQTSDRRTWQIEIQDCVPLPALVRDITSISGQSACPYTKSNTGWRQVTNFQSSIRDLFDGPSLYSGSPATFDFSIPGLSSTRETSLMSYPGGNEDFFNDSTYHIWGTCPPVALSISPAELTVLQTQFQHSKQGLLPIVPRLLPRALVSKQEVNCPPSQKEAGKSFA</sequence>
<gene>
    <name evidence="1" type="ORF">MPH_02174</name>
</gene>
<organism evidence="1 2">
    <name type="scientific">Macrophomina phaseolina (strain MS6)</name>
    <name type="common">Charcoal rot fungus</name>
    <dbReference type="NCBI Taxonomy" id="1126212"/>
    <lineage>
        <taxon>Eukaryota</taxon>
        <taxon>Fungi</taxon>
        <taxon>Dikarya</taxon>
        <taxon>Ascomycota</taxon>
        <taxon>Pezizomycotina</taxon>
        <taxon>Dothideomycetes</taxon>
        <taxon>Dothideomycetes incertae sedis</taxon>
        <taxon>Botryosphaeriales</taxon>
        <taxon>Botryosphaeriaceae</taxon>
        <taxon>Macrophomina</taxon>
    </lineage>
</organism>
<reference evidence="1 2" key="1">
    <citation type="journal article" date="2012" name="BMC Genomics">
        <title>Tools to kill: Genome of one of the most destructive plant pathogenic fungi Macrophomina phaseolina.</title>
        <authorList>
            <person name="Islam M.S."/>
            <person name="Haque M.S."/>
            <person name="Islam M.M."/>
            <person name="Emdad E.M."/>
            <person name="Halim A."/>
            <person name="Hossen Q.M.M."/>
            <person name="Hossain M.Z."/>
            <person name="Ahmed B."/>
            <person name="Rahim S."/>
            <person name="Rahman M.S."/>
            <person name="Alam M.M."/>
            <person name="Hou S."/>
            <person name="Wan X."/>
            <person name="Saito J.A."/>
            <person name="Alam M."/>
        </authorList>
    </citation>
    <scope>NUCLEOTIDE SEQUENCE [LARGE SCALE GENOMIC DNA]</scope>
    <source>
        <strain evidence="1 2">MS6</strain>
    </source>
</reference>
<evidence type="ECO:0000313" key="2">
    <source>
        <dbReference type="Proteomes" id="UP000007129"/>
    </source>
</evidence>
<accession>K2RD43</accession>
<proteinExistence type="predicted"/>
<dbReference type="Proteomes" id="UP000007129">
    <property type="component" value="Unassembled WGS sequence"/>
</dbReference>
<dbReference type="VEuPathDB" id="FungiDB:MPH_02174"/>
<comment type="caution">
    <text evidence="1">The sequence shown here is derived from an EMBL/GenBank/DDBJ whole genome shotgun (WGS) entry which is preliminary data.</text>
</comment>
<dbReference type="EMBL" id="AHHD01000085">
    <property type="protein sequence ID" value="EKG20451.1"/>
    <property type="molecule type" value="Genomic_DNA"/>
</dbReference>
<dbReference type="HOGENOM" id="CLU_1030852_0_0_1"/>
<dbReference type="AlphaFoldDB" id="K2RD43"/>